<accession>A0A0C2H5Q1</accession>
<protein>
    <submittedName>
        <fullName evidence="1">Uncharacterized protein</fullName>
    </submittedName>
</protein>
<proteinExistence type="predicted"/>
<dbReference type="OrthoDB" id="5877161at2759"/>
<dbReference type="InterPro" id="IPR008042">
    <property type="entry name" value="Retrotrans_Pao"/>
</dbReference>
<dbReference type="AlphaFoldDB" id="A0A0C2H5Q1"/>
<evidence type="ECO:0000313" key="2">
    <source>
        <dbReference type="Proteomes" id="UP000054047"/>
    </source>
</evidence>
<evidence type="ECO:0000313" key="1">
    <source>
        <dbReference type="EMBL" id="KIH69185.1"/>
    </source>
</evidence>
<keyword evidence="2" id="KW-1185">Reference proteome</keyword>
<gene>
    <name evidence="1" type="ORF">ANCDUO_00469</name>
</gene>
<dbReference type="Pfam" id="PF05380">
    <property type="entry name" value="Peptidase_A17"/>
    <property type="match status" value="1"/>
</dbReference>
<reference evidence="1 2" key="1">
    <citation type="submission" date="2013-12" db="EMBL/GenBank/DDBJ databases">
        <title>Draft genome of the parsitic nematode Ancylostoma duodenale.</title>
        <authorList>
            <person name="Mitreva M."/>
        </authorList>
    </citation>
    <scope>NUCLEOTIDE SEQUENCE [LARGE SCALE GENOMIC DNA]</scope>
    <source>
        <strain evidence="1 2">Zhejiang</strain>
    </source>
</reference>
<dbReference type="Proteomes" id="UP000054047">
    <property type="component" value="Unassembled WGS sequence"/>
</dbReference>
<sequence length="89" mass="9532">MATCVYVVSQDSSHLLMAKSKLSPIRTKTTTPKLEMNALTISARLALSVLNALSSEKQAMNKGHGRSIGLRGGSAFNCRGLQPRGITQM</sequence>
<name>A0A0C2H5Q1_9BILA</name>
<organism evidence="1 2">
    <name type="scientific">Ancylostoma duodenale</name>
    <dbReference type="NCBI Taxonomy" id="51022"/>
    <lineage>
        <taxon>Eukaryota</taxon>
        <taxon>Metazoa</taxon>
        <taxon>Ecdysozoa</taxon>
        <taxon>Nematoda</taxon>
        <taxon>Chromadorea</taxon>
        <taxon>Rhabditida</taxon>
        <taxon>Rhabditina</taxon>
        <taxon>Rhabditomorpha</taxon>
        <taxon>Strongyloidea</taxon>
        <taxon>Ancylostomatidae</taxon>
        <taxon>Ancylostomatinae</taxon>
        <taxon>Ancylostoma</taxon>
    </lineage>
</organism>
<dbReference type="EMBL" id="KN726205">
    <property type="protein sequence ID" value="KIH69185.1"/>
    <property type="molecule type" value="Genomic_DNA"/>
</dbReference>